<evidence type="ECO:0000256" key="7">
    <source>
        <dbReference type="ARBA" id="ARBA00022932"/>
    </source>
</evidence>
<evidence type="ECO:0000256" key="8">
    <source>
        <dbReference type="ARBA" id="ARBA00049244"/>
    </source>
</evidence>
<dbReference type="InterPro" id="IPR004365">
    <property type="entry name" value="NA-bd_OB_tRNA"/>
</dbReference>
<dbReference type="EC" id="2.7.7.7" evidence="2"/>
<evidence type="ECO:0000313" key="11">
    <source>
        <dbReference type="Proteomes" id="UP000808349"/>
    </source>
</evidence>
<accession>A0A9D7XFV2</accession>
<evidence type="ECO:0000313" key="10">
    <source>
        <dbReference type="EMBL" id="MBK9719066.1"/>
    </source>
</evidence>
<dbReference type="Gene3D" id="1.10.10.1600">
    <property type="entry name" value="Bacterial DNA polymerase III alpha subunit, thumb domain"/>
    <property type="match status" value="1"/>
</dbReference>
<keyword evidence="6" id="KW-0235">DNA replication</keyword>
<dbReference type="InterPro" id="IPR004013">
    <property type="entry name" value="PHP_dom"/>
</dbReference>
<dbReference type="Pfam" id="PF01336">
    <property type="entry name" value="tRNA_anti-codon"/>
    <property type="match status" value="1"/>
</dbReference>
<dbReference type="InterPro" id="IPR012340">
    <property type="entry name" value="NA-bd_OB-fold"/>
</dbReference>
<evidence type="ECO:0000256" key="3">
    <source>
        <dbReference type="ARBA" id="ARBA00019114"/>
    </source>
</evidence>
<dbReference type="Pfam" id="PF07733">
    <property type="entry name" value="DNA_pol3_alpha"/>
    <property type="match status" value="1"/>
</dbReference>
<keyword evidence="7" id="KW-0239">DNA-directed DNA polymerase</keyword>
<dbReference type="InterPro" id="IPR029460">
    <property type="entry name" value="DNAPol_HHH"/>
</dbReference>
<dbReference type="InterPro" id="IPR016195">
    <property type="entry name" value="Pol/histidinol_Pase-like"/>
</dbReference>
<name>A0A9D7XFV2_9BACT</name>
<dbReference type="EMBL" id="JADKFW010000015">
    <property type="protein sequence ID" value="MBK9719066.1"/>
    <property type="molecule type" value="Genomic_DNA"/>
</dbReference>
<evidence type="ECO:0000259" key="9">
    <source>
        <dbReference type="SMART" id="SM00481"/>
    </source>
</evidence>
<dbReference type="Pfam" id="PF14579">
    <property type="entry name" value="HHH_6"/>
    <property type="match status" value="1"/>
</dbReference>
<dbReference type="GO" id="GO:0006260">
    <property type="term" value="P:DNA replication"/>
    <property type="evidence" value="ECO:0007669"/>
    <property type="project" value="UniProtKB-KW"/>
</dbReference>
<protein>
    <recommendedName>
        <fullName evidence="3">DNA polymerase III subunit alpha</fullName>
        <ecNumber evidence="2">2.7.7.7</ecNumber>
    </recommendedName>
</protein>
<dbReference type="GO" id="GO:0005737">
    <property type="term" value="C:cytoplasm"/>
    <property type="evidence" value="ECO:0007669"/>
    <property type="project" value="UniProtKB-SubCell"/>
</dbReference>
<dbReference type="GO" id="GO:0008408">
    <property type="term" value="F:3'-5' exonuclease activity"/>
    <property type="evidence" value="ECO:0007669"/>
    <property type="project" value="InterPro"/>
</dbReference>
<comment type="caution">
    <text evidence="10">The sequence shown here is derived from an EMBL/GenBank/DDBJ whole genome shotgun (WGS) entry which is preliminary data.</text>
</comment>
<dbReference type="PANTHER" id="PTHR32294:SF0">
    <property type="entry name" value="DNA POLYMERASE III SUBUNIT ALPHA"/>
    <property type="match status" value="1"/>
</dbReference>
<dbReference type="GO" id="GO:0003676">
    <property type="term" value="F:nucleic acid binding"/>
    <property type="evidence" value="ECO:0007669"/>
    <property type="project" value="InterPro"/>
</dbReference>
<evidence type="ECO:0000256" key="4">
    <source>
        <dbReference type="ARBA" id="ARBA00022679"/>
    </source>
</evidence>
<evidence type="ECO:0000256" key="2">
    <source>
        <dbReference type="ARBA" id="ARBA00012417"/>
    </source>
</evidence>
<organism evidence="10 11">
    <name type="scientific">Candidatus Defluviibacterium haderslevense</name>
    <dbReference type="NCBI Taxonomy" id="2981993"/>
    <lineage>
        <taxon>Bacteria</taxon>
        <taxon>Pseudomonadati</taxon>
        <taxon>Bacteroidota</taxon>
        <taxon>Saprospiria</taxon>
        <taxon>Saprospirales</taxon>
        <taxon>Saprospiraceae</taxon>
        <taxon>Candidatus Defluviibacterium</taxon>
    </lineage>
</organism>
<dbReference type="Gene3D" id="2.40.50.140">
    <property type="entry name" value="Nucleic acid-binding proteins"/>
    <property type="match status" value="1"/>
</dbReference>
<dbReference type="AlphaFoldDB" id="A0A9D7XFV2"/>
<dbReference type="InterPro" id="IPR003141">
    <property type="entry name" value="Pol/His_phosphatase_N"/>
</dbReference>
<dbReference type="Proteomes" id="UP000808349">
    <property type="component" value="Unassembled WGS sequence"/>
</dbReference>
<comment type="subcellular location">
    <subcellularLocation>
        <location evidence="1">Cytoplasm</location>
    </subcellularLocation>
</comment>
<dbReference type="SMART" id="SM00481">
    <property type="entry name" value="POLIIIAc"/>
    <property type="match status" value="1"/>
</dbReference>
<keyword evidence="4 10" id="KW-0808">Transferase</keyword>
<reference evidence="10 11" key="1">
    <citation type="submission" date="2020-10" db="EMBL/GenBank/DDBJ databases">
        <title>Connecting structure to function with the recovery of over 1000 high-quality activated sludge metagenome-assembled genomes encoding full-length rRNA genes using long-read sequencing.</title>
        <authorList>
            <person name="Singleton C.M."/>
            <person name="Petriglieri F."/>
            <person name="Kristensen J.M."/>
            <person name="Kirkegaard R.H."/>
            <person name="Michaelsen T.Y."/>
            <person name="Andersen M.H."/>
            <person name="Karst S.M."/>
            <person name="Dueholm M.S."/>
            <person name="Nielsen P.H."/>
            <person name="Albertsen M."/>
        </authorList>
    </citation>
    <scope>NUCLEOTIDE SEQUENCE [LARGE SCALE GENOMIC DNA]</scope>
    <source>
        <strain evidence="10">Ribe_18-Q3-R11-54_BAT3C.373</strain>
    </source>
</reference>
<evidence type="ECO:0000256" key="5">
    <source>
        <dbReference type="ARBA" id="ARBA00022695"/>
    </source>
</evidence>
<dbReference type="Gene3D" id="3.20.20.140">
    <property type="entry name" value="Metal-dependent hydrolases"/>
    <property type="match status" value="1"/>
</dbReference>
<dbReference type="PANTHER" id="PTHR32294">
    <property type="entry name" value="DNA POLYMERASE III SUBUNIT ALPHA"/>
    <property type="match status" value="1"/>
</dbReference>
<dbReference type="CDD" id="cd04485">
    <property type="entry name" value="DnaE_OBF"/>
    <property type="match status" value="1"/>
</dbReference>
<sequence>MSTAPFCHLHCHTQYSLLDGATDISSMMAKAKADHMTAVAMTDHGNMFGCFSFVKEAKSKGLKPILGCEFYMVKDRHKQSFLKSGGEKDERFHQLLLAKNQEGYENLSRLCSLGFIEGLYGKFPRIDKELLLKYHKGLIATSCCIGAEIPQAIIKGKLDEAENLLKWWLDLLGEDFYIEIQRQGGNNDLDDMGISQEQVNQHLLRLAKKYNVKVIATNDVHYLEEEDSVPHDILLCVNTNSFVEEKNRFKFSSSEYFFKTSAQMQERFADVPEAIAHTLEIADKCFVPNLERDILLPAFPVPKEFSDQTTYLRHLVYEGAKVRYGMIDDKLRSRLDFELEVILKMGFAGYFLIVQDFILAARKLGVSVGPGRGSAAGSAVAFCLTITDIDPIKYNLLFERFLNPERISMPDIDIDFDDKGRDKVLDYVVKKYGHNQVAQIVTFGTMAAKSSIRDVARVKQLDLASAGRLAKLVPAKPGIYLKNLLDLEQNISDDLSPEEKGNVQELRRVLQTPGLESEVLITAKKLEGSVRNTGVHAAGVIIAPEDIMKYLPVSTAKDTDLWVTQVEGSVIEYTGMLKMDFLGLTTLTIITDTINNIVKRHGEAARIQLKDIPLDDEKTLELFQLGNTVGIFQFESDGMRGHLKNLRPTGIEDIIAMNALFRPGPMEYIEDFIEKRHHRRPVVYPHVWMEDILKPTYGIMVYQEQIMQAAQIMANYSLGEADILRRAMGKKKKEEMDKQRSLFTERAMDKGIEENQAKEIFDVMAKFASYGFNRSHAAAYSVLAFQTGYLKAHYPAEFMAAVLTANKNNLEDLRSYLNECKMMRVTVLGPDINESELDFTVNSKGEIRFGLSALKGIGEGPVEDLLENRTQKGPFVDFLDMVKRLSSKSFNKKVIESCVYGGAFDRFEGMHRAQYFAPYDKYETYIEFMLKWGLQYHHSNNNSMGSLFGALEEEEVKAPLAPICEPWNMIQLLNYEVEVAGIYLSAHPLDDYRREIKYGASCSIDQIDKYKKPELRNVKIRLCGIITEVQHRTNQKGEGYGSFTLQDYHGSITMYLYKEQYRNHKNLLEVGTTLMVEGTYELDTWRQSDEWKFRVQTIMLLSSTLEYITKKMSLYLNIAHLSDETIRRIDQTCKKNKGHQILKFVVLDTEQEISLTFVGLKKKVNVCNELLADLEDIGLHYKLN</sequence>
<proteinExistence type="predicted"/>
<dbReference type="SUPFAM" id="SSF89550">
    <property type="entry name" value="PHP domain-like"/>
    <property type="match status" value="1"/>
</dbReference>
<keyword evidence="5 10" id="KW-0548">Nucleotidyltransferase</keyword>
<dbReference type="InterPro" id="IPR040982">
    <property type="entry name" value="DNA_pol3_finger"/>
</dbReference>
<gene>
    <name evidence="10" type="primary">dnaE</name>
    <name evidence="10" type="ORF">IPO85_16430</name>
</gene>
<dbReference type="InterPro" id="IPR004805">
    <property type="entry name" value="DnaE2/DnaE/PolC"/>
</dbReference>
<dbReference type="Pfam" id="PF02811">
    <property type="entry name" value="PHP"/>
    <property type="match status" value="1"/>
</dbReference>
<dbReference type="GO" id="GO:0003887">
    <property type="term" value="F:DNA-directed DNA polymerase activity"/>
    <property type="evidence" value="ECO:0007669"/>
    <property type="project" value="UniProtKB-KW"/>
</dbReference>
<feature type="domain" description="Polymerase/histidinol phosphatase N-terminal" evidence="9">
    <location>
        <begin position="7"/>
        <end position="74"/>
    </location>
</feature>
<evidence type="ECO:0000256" key="1">
    <source>
        <dbReference type="ARBA" id="ARBA00004496"/>
    </source>
</evidence>
<evidence type="ECO:0000256" key="6">
    <source>
        <dbReference type="ARBA" id="ARBA00022705"/>
    </source>
</evidence>
<dbReference type="InterPro" id="IPR011708">
    <property type="entry name" value="DNA_pol3_alpha_NTPase_dom"/>
</dbReference>
<dbReference type="CDD" id="cd12113">
    <property type="entry name" value="PHP_PolIIIA_DnaE3"/>
    <property type="match status" value="1"/>
</dbReference>
<dbReference type="Gene3D" id="1.10.150.870">
    <property type="match status" value="1"/>
</dbReference>
<dbReference type="NCBIfam" id="NF004226">
    <property type="entry name" value="PRK05673.1"/>
    <property type="match status" value="1"/>
</dbReference>
<dbReference type="InterPro" id="IPR041931">
    <property type="entry name" value="DNA_pol3_alpha_thumb_dom"/>
</dbReference>
<dbReference type="NCBIfam" id="TIGR00594">
    <property type="entry name" value="polc"/>
    <property type="match status" value="1"/>
</dbReference>
<dbReference type="Pfam" id="PF17657">
    <property type="entry name" value="DNA_pol3_finger"/>
    <property type="match status" value="1"/>
</dbReference>
<comment type="catalytic activity">
    <reaction evidence="8">
        <text>DNA(n) + a 2'-deoxyribonucleoside 5'-triphosphate = DNA(n+1) + diphosphate</text>
        <dbReference type="Rhea" id="RHEA:22508"/>
        <dbReference type="Rhea" id="RHEA-COMP:17339"/>
        <dbReference type="Rhea" id="RHEA-COMP:17340"/>
        <dbReference type="ChEBI" id="CHEBI:33019"/>
        <dbReference type="ChEBI" id="CHEBI:61560"/>
        <dbReference type="ChEBI" id="CHEBI:173112"/>
        <dbReference type="EC" id="2.7.7.7"/>
    </reaction>
</comment>